<name>B4JAZ8_DROGR</name>
<reference evidence="1 2" key="1">
    <citation type="journal article" date="2007" name="Nature">
        <title>Evolution of genes and genomes on the Drosophila phylogeny.</title>
        <authorList>
            <consortium name="Drosophila 12 Genomes Consortium"/>
            <person name="Clark A.G."/>
            <person name="Eisen M.B."/>
            <person name="Smith D.R."/>
            <person name="Bergman C.M."/>
            <person name="Oliver B."/>
            <person name="Markow T.A."/>
            <person name="Kaufman T.C."/>
            <person name="Kellis M."/>
            <person name="Gelbart W."/>
            <person name="Iyer V.N."/>
            <person name="Pollard D.A."/>
            <person name="Sackton T.B."/>
            <person name="Larracuente A.M."/>
            <person name="Singh N.D."/>
            <person name="Abad J.P."/>
            <person name="Abt D.N."/>
            <person name="Adryan B."/>
            <person name="Aguade M."/>
            <person name="Akashi H."/>
            <person name="Anderson W.W."/>
            <person name="Aquadro C.F."/>
            <person name="Ardell D.H."/>
            <person name="Arguello R."/>
            <person name="Artieri C.G."/>
            <person name="Barbash D.A."/>
            <person name="Barker D."/>
            <person name="Barsanti P."/>
            <person name="Batterham P."/>
            <person name="Batzoglou S."/>
            <person name="Begun D."/>
            <person name="Bhutkar A."/>
            <person name="Blanco E."/>
            <person name="Bosak S.A."/>
            <person name="Bradley R.K."/>
            <person name="Brand A.D."/>
            <person name="Brent M.R."/>
            <person name="Brooks A.N."/>
            <person name="Brown R.H."/>
            <person name="Butlin R.K."/>
            <person name="Caggese C."/>
            <person name="Calvi B.R."/>
            <person name="Bernardo de Carvalho A."/>
            <person name="Caspi A."/>
            <person name="Castrezana S."/>
            <person name="Celniker S.E."/>
            <person name="Chang J.L."/>
            <person name="Chapple C."/>
            <person name="Chatterji S."/>
            <person name="Chinwalla A."/>
            <person name="Civetta A."/>
            <person name="Clifton S.W."/>
            <person name="Comeron J.M."/>
            <person name="Costello J.C."/>
            <person name="Coyne J.A."/>
            <person name="Daub J."/>
            <person name="David R.G."/>
            <person name="Delcher A.L."/>
            <person name="Delehaunty K."/>
            <person name="Do C.B."/>
            <person name="Ebling H."/>
            <person name="Edwards K."/>
            <person name="Eickbush T."/>
            <person name="Evans J.D."/>
            <person name="Filipski A."/>
            <person name="Findeiss S."/>
            <person name="Freyhult E."/>
            <person name="Fulton L."/>
            <person name="Fulton R."/>
            <person name="Garcia A.C."/>
            <person name="Gardiner A."/>
            <person name="Garfield D.A."/>
            <person name="Garvin B.E."/>
            <person name="Gibson G."/>
            <person name="Gilbert D."/>
            <person name="Gnerre S."/>
            <person name="Godfrey J."/>
            <person name="Good R."/>
            <person name="Gotea V."/>
            <person name="Gravely B."/>
            <person name="Greenberg A.J."/>
            <person name="Griffiths-Jones S."/>
            <person name="Gross S."/>
            <person name="Guigo R."/>
            <person name="Gustafson E.A."/>
            <person name="Haerty W."/>
            <person name="Hahn M.W."/>
            <person name="Halligan D.L."/>
            <person name="Halpern A.L."/>
            <person name="Halter G.M."/>
            <person name="Han M.V."/>
            <person name="Heger A."/>
            <person name="Hillier L."/>
            <person name="Hinrichs A.S."/>
            <person name="Holmes I."/>
            <person name="Hoskins R.A."/>
            <person name="Hubisz M.J."/>
            <person name="Hultmark D."/>
            <person name="Huntley M.A."/>
            <person name="Jaffe D.B."/>
            <person name="Jagadeeshan S."/>
            <person name="Jeck W.R."/>
            <person name="Johnson J."/>
            <person name="Jones C.D."/>
            <person name="Jordan W.C."/>
            <person name="Karpen G.H."/>
            <person name="Kataoka E."/>
            <person name="Keightley P.D."/>
            <person name="Kheradpour P."/>
            <person name="Kirkness E.F."/>
            <person name="Koerich L.B."/>
            <person name="Kristiansen K."/>
            <person name="Kudrna D."/>
            <person name="Kulathinal R.J."/>
            <person name="Kumar S."/>
            <person name="Kwok R."/>
            <person name="Lander E."/>
            <person name="Langley C.H."/>
            <person name="Lapoint R."/>
            <person name="Lazzaro B.P."/>
            <person name="Lee S.J."/>
            <person name="Levesque L."/>
            <person name="Li R."/>
            <person name="Lin C.F."/>
            <person name="Lin M.F."/>
            <person name="Lindblad-Toh K."/>
            <person name="Llopart A."/>
            <person name="Long M."/>
            <person name="Low L."/>
            <person name="Lozovsky E."/>
            <person name="Lu J."/>
            <person name="Luo M."/>
            <person name="Machado C.A."/>
            <person name="Makalowski W."/>
            <person name="Marzo M."/>
            <person name="Matsuda M."/>
            <person name="Matzkin L."/>
            <person name="McAllister B."/>
            <person name="McBride C.S."/>
            <person name="McKernan B."/>
            <person name="McKernan K."/>
            <person name="Mendez-Lago M."/>
            <person name="Minx P."/>
            <person name="Mollenhauer M.U."/>
            <person name="Montooth K."/>
            <person name="Mount S.M."/>
            <person name="Mu X."/>
            <person name="Myers E."/>
            <person name="Negre B."/>
            <person name="Newfeld S."/>
            <person name="Nielsen R."/>
            <person name="Noor M.A."/>
            <person name="O'Grady P."/>
            <person name="Pachter L."/>
            <person name="Papaceit M."/>
            <person name="Parisi M.J."/>
            <person name="Parisi M."/>
            <person name="Parts L."/>
            <person name="Pedersen J.S."/>
            <person name="Pesole G."/>
            <person name="Phillippy A.M."/>
            <person name="Ponting C.P."/>
            <person name="Pop M."/>
            <person name="Porcelli D."/>
            <person name="Powell J.R."/>
            <person name="Prohaska S."/>
            <person name="Pruitt K."/>
            <person name="Puig M."/>
            <person name="Quesneville H."/>
            <person name="Ram K.R."/>
            <person name="Rand D."/>
            <person name="Rasmussen M.D."/>
            <person name="Reed L.K."/>
            <person name="Reenan R."/>
            <person name="Reily A."/>
            <person name="Remington K.A."/>
            <person name="Rieger T.T."/>
            <person name="Ritchie M.G."/>
            <person name="Robin C."/>
            <person name="Rogers Y.H."/>
            <person name="Rohde C."/>
            <person name="Rozas J."/>
            <person name="Rubenfield M.J."/>
            <person name="Ruiz A."/>
            <person name="Russo S."/>
            <person name="Salzberg S.L."/>
            <person name="Sanchez-Gracia A."/>
            <person name="Saranga D.J."/>
            <person name="Sato H."/>
            <person name="Schaeffer S.W."/>
            <person name="Schatz M.C."/>
            <person name="Schlenke T."/>
            <person name="Schwartz R."/>
            <person name="Segarra C."/>
            <person name="Singh R.S."/>
            <person name="Sirot L."/>
            <person name="Sirota M."/>
            <person name="Sisneros N.B."/>
            <person name="Smith C.D."/>
            <person name="Smith T.F."/>
            <person name="Spieth J."/>
            <person name="Stage D.E."/>
            <person name="Stark A."/>
            <person name="Stephan W."/>
            <person name="Strausberg R.L."/>
            <person name="Strempel S."/>
            <person name="Sturgill D."/>
            <person name="Sutton G."/>
            <person name="Sutton G.G."/>
            <person name="Tao W."/>
            <person name="Teichmann S."/>
            <person name="Tobari Y.N."/>
            <person name="Tomimura Y."/>
            <person name="Tsolas J.M."/>
            <person name="Valente V.L."/>
            <person name="Venter E."/>
            <person name="Venter J.C."/>
            <person name="Vicario S."/>
            <person name="Vieira F.G."/>
            <person name="Vilella A.J."/>
            <person name="Villasante A."/>
            <person name="Walenz B."/>
            <person name="Wang J."/>
            <person name="Wasserman M."/>
            <person name="Watts T."/>
            <person name="Wilson D."/>
            <person name="Wilson R.K."/>
            <person name="Wing R.A."/>
            <person name="Wolfner M.F."/>
            <person name="Wong A."/>
            <person name="Wong G.K."/>
            <person name="Wu C.I."/>
            <person name="Wu G."/>
            <person name="Yamamoto D."/>
            <person name="Yang H.P."/>
            <person name="Yang S.P."/>
            <person name="Yorke J.A."/>
            <person name="Yoshida K."/>
            <person name="Zdobnov E."/>
            <person name="Zhang P."/>
            <person name="Zhang Y."/>
            <person name="Zimin A.V."/>
            <person name="Baldwin J."/>
            <person name="Abdouelleil A."/>
            <person name="Abdulkadir J."/>
            <person name="Abebe A."/>
            <person name="Abera B."/>
            <person name="Abreu J."/>
            <person name="Acer S.C."/>
            <person name="Aftuck L."/>
            <person name="Alexander A."/>
            <person name="An P."/>
            <person name="Anderson E."/>
            <person name="Anderson S."/>
            <person name="Arachi H."/>
            <person name="Azer M."/>
            <person name="Bachantsang P."/>
            <person name="Barry A."/>
            <person name="Bayul T."/>
            <person name="Berlin A."/>
            <person name="Bessette D."/>
            <person name="Bloom T."/>
            <person name="Blye J."/>
            <person name="Boguslavskiy L."/>
            <person name="Bonnet C."/>
            <person name="Boukhgalter B."/>
            <person name="Bourzgui I."/>
            <person name="Brown A."/>
            <person name="Cahill P."/>
            <person name="Channer S."/>
            <person name="Cheshatsang Y."/>
            <person name="Chuda L."/>
            <person name="Citroen M."/>
            <person name="Collymore A."/>
            <person name="Cooke P."/>
            <person name="Costello M."/>
            <person name="D'Aco K."/>
            <person name="Daza R."/>
            <person name="De Haan G."/>
            <person name="DeGray S."/>
            <person name="DeMaso C."/>
            <person name="Dhargay N."/>
            <person name="Dooley K."/>
            <person name="Dooley E."/>
            <person name="Doricent M."/>
            <person name="Dorje P."/>
            <person name="Dorjee K."/>
            <person name="Dupes A."/>
            <person name="Elong R."/>
            <person name="Falk J."/>
            <person name="Farina A."/>
            <person name="Faro S."/>
            <person name="Ferguson D."/>
            <person name="Fisher S."/>
            <person name="Foley C.D."/>
            <person name="Franke A."/>
            <person name="Friedrich D."/>
            <person name="Gadbois L."/>
            <person name="Gearin G."/>
            <person name="Gearin C.R."/>
            <person name="Giannoukos G."/>
            <person name="Goode T."/>
            <person name="Graham J."/>
            <person name="Grandbois E."/>
            <person name="Grewal S."/>
            <person name="Gyaltsen K."/>
            <person name="Hafez N."/>
            <person name="Hagos B."/>
            <person name="Hall J."/>
            <person name="Henson C."/>
            <person name="Hollinger A."/>
            <person name="Honan T."/>
            <person name="Huard M.D."/>
            <person name="Hughes L."/>
            <person name="Hurhula B."/>
            <person name="Husby M.E."/>
            <person name="Kamat A."/>
            <person name="Kanga B."/>
            <person name="Kashin S."/>
            <person name="Khazanovich D."/>
            <person name="Kisner P."/>
            <person name="Lance K."/>
            <person name="Lara M."/>
            <person name="Lee W."/>
            <person name="Lennon N."/>
            <person name="Letendre F."/>
            <person name="LeVine R."/>
            <person name="Lipovsky A."/>
            <person name="Liu X."/>
            <person name="Liu J."/>
            <person name="Liu S."/>
            <person name="Lokyitsang T."/>
            <person name="Lokyitsang Y."/>
            <person name="Lubonja R."/>
            <person name="Lui A."/>
            <person name="MacDonald P."/>
            <person name="Magnisalis V."/>
            <person name="Maru K."/>
            <person name="Matthews C."/>
            <person name="McCusker W."/>
            <person name="McDonough S."/>
            <person name="Mehta T."/>
            <person name="Meldrim J."/>
            <person name="Meneus L."/>
            <person name="Mihai O."/>
            <person name="Mihalev A."/>
            <person name="Mihova T."/>
            <person name="Mittelman R."/>
            <person name="Mlenga V."/>
            <person name="Montmayeur A."/>
            <person name="Mulrain L."/>
            <person name="Navidi A."/>
            <person name="Naylor J."/>
            <person name="Negash T."/>
            <person name="Nguyen T."/>
            <person name="Nguyen N."/>
            <person name="Nicol R."/>
            <person name="Norbu C."/>
            <person name="Norbu N."/>
            <person name="Novod N."/>
            <person name="O'Neill B."/>
            <person name="Osman S."/>
            <person name="Markiewicz E."/>
            <person name="Oyono O.L."/>
            <person name="Patti C."/>
            <person name="Phunkhang P."/>
            <person name="Pierre F."/>
            <person name="Priest M."/>
            <person name="Raghuraman S."/>
            <person name="Rege F."/>
            <person name="Reyes R."/>
            <person name="Rise C."/>
            <person name="Rogov P."/>
            <person name="Ross K."/>
            <person name="Ryan E."/>
            <person name="Settipalli S."/>
            <person name="Shea T."/>
            <person name="Sherpa N."/>
            <person name="Shi L."/>
            <person name="Shih D."/>
            <person name="Sparrow T."/>
            <person name="Spaulding J."/>
            <person name="Stalker J."/>
            <person name="Stange-Thomann N."/>
            <person name="Stavropoulos S."/>
            <person name="Stone C."/>
            <person name="Strader C."/>
            <person name="Tesfaye S."/>
            <person name="Thomson T."/>
            <person name="Thoulutsang Y."/>
            <person name="Thoulutsang D."/>
            <person name="Topham K."/>
            <person name="Topping I."/>
            <person name="Tsamla T."/>
            <person name="Vassiliev H."/>
            <person name="Vo A."/>
            <person name="Wangchuk T."/>
            <person name="Wangdi T."/>
            <person name="Weiand M."/>
            <person name="Wilkinson J."/>
            <person name="Wilson A."/>
            <person name="Yadav S."/>
            <person name="Young G."/>
            <person name="Yu Q."/>
            <person name="Zembek L."/>
            <person name="Zhong D."/>
            <person name="Zimmer A."/>
            <person name="Zwirko Z."/>
            <person name="Jaffe D.B."/>
            <person name="Alvarez P."/>
            <person name="Brockman W."/>
            <person name="Butler J."/>
            <person name="Chin C."/>
            <person name="Gnerre S."/>
            <person name="Grabherr M."/>
            <person name="Kleber M."/>
            <person name="Mauceli E."/>
            <person name="MacCallum I."/>
        </authorList>
    </citation>
    <scope>NUCLEOTIDE SEQUENCE [LARGE SCALE GENOMIC DNA]</scope>
    <source>
        <strain evidence="2">Tucson 15287-2541.00</strain>
    </source>
</reference>
<organism evidence="2">
    <name type="scientific">Drosophila grimshawi</name>
    <name type="common">Hawaiian fruit fly</name>
    <name type="synonym">Idiomyia grimshawi</name>
    <dbReference type="NCBI Taxonomy" id="7222"/>
    <lineage>
        <taxon>Eukaryota</taxon>
        <taxon>Metazoa</taxon>
        <taxon>Ecdysozoa</taxon>
        <taxon>Arthropoda</taxon>
        <taxon>Hexapoda</taxon>
        <taxon>Insecta</taxon>
        <taxon>Pterygota</taxon>
        <taxon>Neoptera</taxon>
        <taxon>Endopterygota</taxon>
        <taxon>Diptera</taxon>
        <taxon>Brachycera</taxon>
        <taxon>Muscomorpha</taxon>
        <taxon>Ephydroidea</taxon>
        <taxon>Drosophilidae</taxon>
        <taxon>Drosophila</taxon>
        <taxon>Hawaiian Drosophila</taxon>
    </lineage>
</organism>
<dbReference type="eggNOG" id="KOG1121">
    <property type="taxonomic scope" value="Eukaryota"/>
</dbReference>
<evidence type="ECO:0000313" key="1">
    <source>
        <dbReference type="EMBL" id="EDW02868.1"/>
    </source>
</evidence>
<evidence type="ECO:0000313" key="2">
    <source>
        <dbReference type="Proteomes" id="UP000001070"/>
    </source>
</evidence>
<dbReference type="InterPro" id="IPR012337">
    <property type="entry name" value="RNaseH-like_sf"/>
</dbReference>
<sequence length="692" mass="77816">MELTTMLDMANAVDVSRIKMEAVDCNAAAAVAAAPLHILPEQLNWQLAQSSTAAECIKMEQDPRVIWQSSEAMASCQMQQEAEVQDSNAKPGAISATCNACHSRIKGFVTVTSNFIKHLRLKHFEIHAAFISAKQVGNTETLEVHETESFDHRVMSYIIDSAAPLSTVEEHSFRNMFKGTNLRVMSRSKLELRLDARFGQMCESIKNVIATHKYVCTSADIWSHRHCSYFAYTCHWLDQKYQRKSTALACRRFTGDYAQIVEMMSSINTEYDLNNLKIVATVTHNGSNFAKVFREFGIQNDNSYDDESDCCHADVDAASKVLAYNTLPNHIQCASHTLNLLASSDFVQLLGEDKALRERHSKVFAKCSALWRKCNCPKSAEIIQTVLSGGALIAPISSRWNSIYDGICYILSHKEKLAELCSKLALHNSCFSAGDIQYLEEYRTLMAPIASTIEFLQMETNLYYGCLIPALTSLCVKLKRISDSSDLIDLRNVALELQLRLKQRFAKYVRLAEDANSAIIASVLCPTVKMRWFNALAKVSPHERSADDIHKMIIAEAVRHAKATENNYQVCQESAHSKEKDDFYEFDEIDDACETSDLDMSQPSPLPPTTKLVDDVEAQFHSYLRDSGKFFEVLDKYPLLHDLAIKYNTPLASSAPVERVLSLVNVNRYARRSDLSDYSVEKLVLLKANCTD</sequence>
<gene>
    <name evidence="1" type="primary">Dgri\GH10806</name>
    <name evidence="1" type="ORF">Dgri_GH10806</name>
</gene>
<dbReference type="OrthoDB" id="7852229at2759"/>
<dbReference type="InParanoid" id="B4JAZ8"/>
<dbReference type="EMBL" id="CH916368">
    <property type="protein sequence ID" value="EDW02868.1"/>
    <property type="molecule type" value="Genomic_DNA"/>
</dbReference>
<dbReference type="HOGENOM" id="CLU_013874_2_0_1"/>
<dbReference type="SUPFAM" id="SSF53098">
    <property type="entry name" value="Ribonuclease H-like"/>
    <property type="match status" value="1"/>
</dbReference>
<dbReference type="PANTHER" id="PTHR47501:SF5">
    <property type="entry name" value="HAT C-TERMINAL DIMERISATION DOMAIN-CONTAINING PROTEIN"/>
    <property type="match status" value="1"/>
</dbReference>
<dbReference type="PhylomeDB" id="B4JAZ8"/>
<accession>B4JAZ8</accession>
<protein>
    <submittedName>
        <fullName evidence="1">GH10806</fullName>
    </submittedName>
</protein>
<dbReference type="AlphaFoldDB" id="B4JAZ8"/>
<keyword evidence="2" id="KW-1185">Reference proteome</keyword>
<dbReference type="PANTHER" id="PTHR47501">
    <property type="entry name" value="TRANSPOSASE-RELATED"/>
    <property type="match status" value="1"/>
</dbReference>
<dbReference type="OMA" id="SLKWKAQ"/>
<proteinExistence type="predicted"/>
<dbReference type="Proteomes" id="UP000001070">
    <property type="component" value="Unassembled WGS sequence"/>
</dbReference>